<name>A0AAD8AT44_BIOPF</name>
<comment type="caution">
    <text evidence="2">The sequence shown here is derived from an EMBL/GenBank/DDBJ whole genome shotgun (WGS) entry which is preliminary data.</text>
</comment>
<keyword evidence="3" id="KW-1185">Reference proteome</keyword>
<reference evidence="2" key="2">
    <citation type="submission" date="2023-04" db="EMBL/GenBank/DDBJ databases">
        <authorList>
            <person name="Bu L."/>
            <person name="Lu L."/>
            <person name="Laidemitt M.R."/>
            <person name="Zhang S.M."/>
            <person name="Mutuku M."/>
            <person name="Mkoji G."/>
            <person name="Steinauer M."/>
            <person name="Loker E.S."/>
        </authorList>
    </citation>
    <scope>NUCLEOTIDE SEQUENCE</scope>
    <source>
        <strain evidence="2">KasaAsao</strain>
        <tissue evidence="2">Whole Snail</tissue>
    </source>
</reference>
<sequence>MAKKYAEGDNTPYSELQVQEDHLPPKLSRLRTILLNFTQYGLNFMVLLLSVVVVPAQVEKMSGGTHKGRTMGGMVAGGAGKTFFITFTLALGEKYLRQKSSTFYKLSFFSVRSGAWWGKISTALTFSNSGLCSPFQL</sequence>
<keyword evidence="1" id="KW-1133">Transmembrane helix</keyword>
<dbReference type="EMBL" id="JASAOG010000324">
    <property type="protein sequence ID" value="KAK0040470.1"/>
    <property type="molecule type" value="Genomic_DNA"/>
</dbReference>
<evidence type="ECO:0000256" key="1">
    <source>
        <dbReference type="SAM" id="Phobius"/>
    </source>
</evidence>
<accession>A0AAD8AT44</accession>
<dbReference type="Proteomes" id="UP001233172">
    <property type="component" value="Unassembled WGS sequence"/>
</dbReference>
<organism evidence="2 3">
    <name type="scientific">Biomphalaria pfeifferi</name>
    <name type="common">Bloodfluke planorb</name>
    <name type="synonym">Freshwater snail</name>
    <dbReference type="NCBI Taxonomy" id="112525"/>
    <lineage>
        <taxon>Eukaryota</taxon>
        <taxon>Metazoa</taxon>
        <taxon>Spiralia</taxon>
        <taxon>Lophotrochozoa</taxon>
        <taxon>Mollusca</taxon>
        <taxon>Gastropoda</taxon>
        <taxon>Heterobranchia</taxon>
        <taxon>Euthyneura</taxon>
        <taxon>Panpulmonata</taxon>
        <taxon>Hygrophila</taxon>
        <taxon>Lymnaeoidea</taxon>
        <taxon>Planorbidae</taxon>
        <taxon>Biomphalaria</taxon>
    </lineage>
</organism>
<evidence type="ECO:0000313" key="2">
    <source>
        <dbReference type="EMBL" id="KAK0040470.1"/>
    </source>
</evidence>
<feature type="transmembrane region" description="Helical" evidence="1">
    <location>
        <begin position="33"/>
        <end position="54"/>
    </location>
</feature>
<proteinExistence type="predicted"/>
<evidence type="ECO:0000313" key="3">
    <source>
        <dbReference type="Proteomes" id="UP001233172"/>
    </source>
</evidence>
<reference evidence="2" key="1">
    <citation type="journal article" date="2023" name="PLoS Negl. Trop. Dis.">
        <title>A genome sequence for Biomphalaria pfeifferi, the major vector snail for the human-infecting parasite Schistosoma mansoni.</title>
        <authorList>
            <person name="Bu L."/>
            <person name="Lu L."/>
            <person name="Laidemitt M.R."/>
            <person name="Zhang S.M."/>
            <person name="Mutuku M."/>
            <person name="Mkoji G."/>
            <person name="Steinauer M."/>
            <person name="Loker E.S."/>
        </authorList>
    </citation>
    <scope>NUCLEOTIDE SEQUENCE</scope>
    <source>
        <strain evidence="2">KasaAsao</strain>
    </source>
</reference>
<keyword evidence="1" id="KW-0472">Membrane</keyword>
<keyword evidence="1" id="KW-0812">Transmembrane</keyword>
<protein>
    <submittedName>
        <fullName evidence="2">Uncharacterized protein</fullName>
    </submittedName>
</protein>
<dbReference type="AlphaFoldDB" id="A0AAD8AT44"/>
<feature type="transmembrane region" description="Helical" evidence="1">
    <location>
        <begin position="74"/>
        <end position="92"/>
    </location>
</feature>
<gene>
    <name evidence="2" type="ORF">Bpfe_030103</name>
</gene>